<evidence type="ECO:0000256" key="1">
    <source>
        <dbReference type="SAM" id="MobiDB-lite"/>
    </source>
</evidence>
<dbReference type="Ensembl" id="ENSDCDT00010003548.1">
    <property type="protein sequence ID" value="ENSDCDP00010003414.1"/>
    <property type="gene ID" value="ENSDCDG00010001566.1"/>
</dbReference>
<organism evidence="2 3">
    <name type="scientific">Denticeps clupeoides</name>
    <name type="common">denticle herring</name>
    <dbReference type="NCBI Taxonomy" id="299321"/>
    <lineage>
        <taxon>Eukaryota</taxon>
        <taxon>Metazoa</taxon>
        <taxon>Chordata</taxon>
        <taxon>Craniata</taxon>
        <taxon>Vertebrata</taxon>
        <taxon>Euteleostomi</taxon>
        <taxon>Actinopterygii</taxon>
        <taxon>Neopterygii</taxon>
        <taxon>Teleostei</taxon>
        <taxon>Clupei</taxon>
        <taxon>Clupeiformes</taxon>
        <taxon>Denticipitoidei</taxon>
        <taxon>Denticipitidae</taxon>
        <taxon>Denticeps</taxon>
    </lineage>
</organism>
<accession>A0AAY4A3R2</accession>
<dbReference type="Proteomes" id="UP000694580">
    <property type="component" value="Chromosome 3"/>
</dbReference>
<feature type="compositionally biased region" description="Low complexity" evidence="1">
    <location>
        <begin position="373"/>
        <end position="382"/>
    </location>
</feature>
<reference evidence="2 3" key="1">
    <citation type="submission" date="2020-06" db="EMBL/GenBank/DDBJ databases">
        <authorList>
            <consortium name="Wellcome Sanger Institute Data Sharing"/>
        </authorList>
    </citation>
    <scope>NUCLEOTIDE SEQUENCE [LARGE SCALE GENOMIC DNA]</scope>
</reference>
<dbReference type="RefSeq" id="XP_028828886.1">
    <property type="nucleotide sequence ID" value="XM_028973053.1"/>
</dbReference>
<keyword evidence="3" id="KW-1185">Reference proteome</keyword>
<proteinExistence type="predicted"/>
<dbReference type="PANTHER" id="PTHR18839">
    <property type="entry name" value="MITOTIC INTERACTOR AND SUBSTRATE OF PLK1 MISP FAMILY MEMBER"/>
    <property type="match status" value="1"/>
</dbReference>
<dbReference type="GeneTree" id="ENSGT00990000204498"/>
<feature type="compositionally biased region" description="Polar residues" evidence="1">
    <location>
        <begin position="11"/>
        <end position="32"/>
    </location>
</feature>
<feature type="compositionally biased region" description="Acidic residues" evidence="1">
    <location>
        <begin position="1"/>
        <end position="10"/>
    </location>
</feature>
<dbReference type="GeneID" id="114786172"/>
<dbReference type="CTD" id="113230"/>
<feature type="region of interest" description="Disordered" evidence="1">
    <location>
        <begin position="338"/>
        <end position="432"/>
    </location>
</feature>
<dbReference type="PANTHER" id="PTHR18839:SF0">
    <property type="entry name" value="MITOTIC INTERACTOR AND SUBSTRATE OF PLK1 ISOFORM X1-RELATED"/>
    <property type="match status" value="1"/>
</dbReference>
<reference evidence="2" key="2">
    <citation type="submission" date="2025-08" db="UniProtKB">
        <authorList>
            <consortium name="Ensembl"/>
        </authorList>
    </citation>
    <scope>IDENTIFICATION</scope>
</reference>
<sequence length="432" mass="47475">MEAEYYDDNQSDSGVSADFSPNSTGDIPNGTLTPEPEEPSHPPPNETPIEREIRRAAEREQSLRRSRGLNKAMEFVEIPLRKPVLSEVLGSKPTKNEGVDRQFAGKKMQKEIHLELQREQVLVELGRVPGVYEKGTVRQLHERKLLFEVFQIPKEPGLISPSQGKRSFSASTSDLSTLSPLDDMSLSSSCNVSFVDQTQSPTPQDQGFTGSPLISHRPEFPESTNSQVIVVEVPPPPPHSIAPASRQDWETIPVTVLDAGSVPVTVVDFGANGCSTPPDGRDDQLNEAMEAQGITQGNPFFKLRSSISMLPNVEQDIREAQEREMELRKLRTSLYGVMDTSRREGGGGWRTPSREIRTPVPPPNGLPALCQHSRSPSSASDRPSGKLDLTWPPPLADSAPKGPKEAPNPRHKNGLLQRWEAGMLNGHSEGED</sequence>
<reference evidence="2" key="3">
    <citation type="submission" date="2025-09" db="UniProtKB">
        <authorList>
            <consortium name="Ensembl"/>
        </authorList>
    </citation>
    <scope>IDENTIFICATION</scope>
</reference>
<dbReference type="InterPro" id="IPR042779">
    <property type="entry name" value="MISP/MISP3-like"/>
</dbReference>
<evidence type="ECO:0000313" key="2">
    <source>
        <dbReference type="Ensembl" id="ENSDCDP00010003414.1"/>
    </source>
</evidence>
<gene>
    <name evidence="2" type="primary">misp3</name>
</gene>
<dbReference type="AlphaFoldDB" id="A0AAY4A3R2"/>
<protein>
    <submittedName>
        <fullName evidence="2">Uncharacterized protein</fullName>
    </submittedName>
</protein>
<feature type="region of interest" description="Disordered" evidence="1">
    <location>
        <begin position="1"/>
        <end position="50"/>
    </location>
</feature>
<name>A0AAY4A3R2_9TELE</name>
<evidence type="ECO:0000313" key="3">
    <source>
        <dbReference type="Proteomes" id="UP000694580"/>
    </source>
</evidence>
<dbReference type="RefSeq" id="XP_028828887.1">
    <property type="nucleotide sequence ID" value="XM_028973054.1"/>
</dbReference>